<dbReference type="Proteomes" id="UP001595897">
    <property type="component" value="Unassembled WGS sequence"/>
</dbReference>
<dbReference type="Gene3D" id="2.60.40.10">
    <property type="entry name" value="Immunoglobulins"/>
    <property type="match status" value="1"/>
</dbReference>
<comment type="caution">
    <text evidence="12">The sequence shown here is derived from an EMBL/GenBank/DDBJ whole genome shotgun (WGS) entry which is preliminary data.</text>
</comment>
<evidence type="ECO:0000259" key="10">
    <source>
        <dbReference type="Pfam" id="PF00759"/>
    </source>
</evidence>
<evidence type="ECO:0000256" key="6">
    <source>
        <dbReference type="PROSITE-ProRule" id="PRU10059"/>
    </source>
</evidence>
<feature type="chain" id="PRO_5044958991" description="Endoglucanase" evidence="8">
    <location>
        <begin position="26"/>
        <end position="599"/>
    </location>
</feature>
<comment type="similarity">
    <text evidence="1 6 8">Belongs to the glycosyl hydrolase 9 (cellulase E) family.</text>
</comment>
<evidence type="ECO:0000256" key="8">
    <source>
        <dbReference type="RuleBase" id="RU361166"/>
    </source>
</evidence>
<dbReference type="PROSITE" id="PS00592">
    <property type="entry name" value="GH9_2"/>
    <property type="match status" value="1"/>
</dbReference>
<evidence type="ECO:0000256" key="4">
    <source>
        <dbReference type="ARBA" id="ARBA00023295"/>
    </source>
</evidence>
<dbReference type="InterPro" id="IPR033126">
    <property type="entry name" value="Glyco_hydro_9_Asp/Glu_AS"/>
</dbReference>
<keyword evidence="5 6" id="KW-0624">Polysaccharide degradation</keyword>
<evidence type="ECO:0000256" key="5">
    <source>
        <dbReference type="ARBA" id="ARBA00023326"/>
    </source>
</evidence>
<dbReference type="InterPro" id="IPR013783">
    <property type="entry name" value="Ig-like_fold"/>
</dbReference>
<dbReference type="EC" id="3.2.1.4" evidence="8"/>
<dbReference type="RefSeq" id="WP_382409258.1">
    <property type="nucleotide sequence ID" value="NZ_JBHSGU010000005.1"/>
</dbReference>
<feature type="region of interest" description="Disordered" evidence="9">
    <location>
        <begin position="33"/>
        <end position="56"/>
    </location>
</feature>
<dbReference type="Gene3D" id="1.50.10.10">
    <property type="match status" value="1"/>
</dbReference>
<evidence type="ECO:0000256" key="2">
    <source>
        <dbReference type="ARBA" id="ARBA00022801"/>
    </source>
</evidence>
<dbReference type="InterPro" id="IPR004197">
    <property type="entry name" value="Cellulase_Ig-like"/>
</dbReference>
<keyword evidence="8" id="KW-0732">Signal</keyword>
<evidence type="ECO:0000313" key="13">
    <source>
        <dbReference type="Proteomes" id="UP001595897"/>
    </source>
</evidence>
<name>A0ABV9LY34_9ALTE</name>
<comment type="catalytic activity">
    <reaction evidence="8">
        <text>Endohydrolysis of (1-&gt;4)-beta-D-glucosidic linkages in cellulose, lichenin and cereal beta-D-glucans.</text>
        <dbReference type="EC" id="3.2.1.4"/>
    </reaction>
</comment>
<dbReference type="Pfam" id="PF00759">
    <property type="entry name" value="Glyco_hydro_9"/>
    <property type="match status" value="1"/>
</dbReference>
<proteinExistence type="inferred from homology"/>
<gene>
    <name evidence="12" type="ORF">ACFO4O_13175</name>
</gene>
<evidence type="ECO:0000256" key="9">
    <source>
        <dbReference type="SAM" id="MobiDB-lite"/>
    </source>
</evidence>
<dbReference type="InterPro" id="IPR018221">
    <property type="entry name" value="Glyco_hydro_9_His_AS"/>
</dbReference>
<protein>
    <recommendedName>
        <fullName evidence="8">Endoglucanase</fullName>
        <ecNumber evidence="8">3.2.1.4</ecNumber>
    </recommendedName>
</protein>
<dbReference type="InterPro" id="IPR001701">
    <property type="entry name" value="Glyco_hydro_9"/>
</dbReference>
<reference evidence="13" key="1">
    <citation type="journal article" date="2019" name="Int. J. Syst. Evol. Microbiol.">
        <title>The Global Catalogue of Microorganisms (GCM) 10K type strain sequencing project: providing services to taxonomists for standard genome sequencing and annotation.</title>
        <authorList>
            <consortium name="The Broad Institute Genomics Platform"/>
            <consortium name="The Broad Institute Genome Sequencing Center for Infectious Disease"/>
            <person name="Wu L."/>
            <person name="Ma J."/>
        </authorList>
    </citation>
    <scope>NUCLEOTIDE SEQUENCE [LARGE SCALE GENOMIC DNA]</scope>
    <source>
        <strain evidence="13">KACC 12507</strain>
    </source>
</reference>
<dbReference type="SUPFAM" id="SSF81296">
    <property type="entry name" value="E set domains"/>
    <property type="match status" value="1"/>
</dbReference>
<keyword evidence="13" id="KW-1185">Reference proteome</keyword>
<keyword evidence="2 6" id="KW-0378">Hydrolase</keyword>
<accession>A0ABV9LY34</accession>
<keyword evidence="3 6" id="KW-0119">Carbohydrate metabolism</keyword>
<dbReference type="CDD" id="cd02850">
    <property type="entry name" value="E_set_Cellulase_N"/>
    <property type="match status" value="1"/>
</dbReference>
<organism evidence="12 13">
    <name type="scientific">Glaciecola siphonariae</name>
    <dbReference type="NCBI Taxonomy" id="521012"/>
    <lineage>
        <taxon>Bacteria</taxon>
        <taxon>Pseudomonadati</taxon>
        <taxon>Pseudomonadota</taxon>
        <taxon>Gammaproteobacteria</taxon>
        <taxon>Alteromonadales</taxon>
        <taxon>Alteromonadaceae</taxon>
        <taxon>Glaciecola</taxon>
    </lineage>
</organism>
<feature type="signal peptide" evidence="8">
    <location>
        <begin position="1"/>
        <end position="25"/>
    </location>
</feature>
<evidence type="ECO:0000256" key="1">
    <source>
        <dbReference type="ARBA" id="ARBA00007072"/>
    </source>
</evidence>
<dbReference type="InterPro" id="IPR014756">
    <property type="entry name" value="Ig_E-set"/>
</dbReference>
<dbReference type="SUPFAM" id="SSF48208">
    <property type="entry name" value="Six-hairpin glycosidases"/>
    <property type="match status" value="1"/>
</dbReference>
<sequence length="599" mass="64710">MSFTVNARKITLSLLIGSSSLMLFACGSSGSDSSAPAPVAPPAPPPATPPSSGASDTNELIKVNQLGFYPASQKIAIVPDNGATEFSVLNSDGVSVLDGELSQANTWDMDGRSVRMADFSALSTSGTYTIEVDGVSASNPFSISSDVYSDAHDTVLKAYYFNRASTALDAQYAGDWQRPTAHPDTQVLVHASAASEQRPEGFVLSSPKGWYDAGDYNKYIVNSGISTYTLLAAYENYSDFYQTRSLNIPESDNALPDIIDEILWNLTWMQTMQDPNDGGVYHKLTTLNFEGAVMPHEATAQRYVVQKSTSAALNFAAVSAQASRIFSSIDSLSALSSELQSAALSAWQWAQQNPDVPYIQPSDVFTGRYDDTNFNDEFSWAAVELFLLTEDTQFLDQYLSLNVPATTPSWPQVGTLGMLSLLNNGKELLSEAQYANVQDKVLGFANQILAEQGNAYQVGMTRSDLIWGSNSNGLNKAIVLLHAAQHTSGDAKPYVDAAVNFVDYVLGRNPTDYSYVTGLGSKPPLDIHHRQSYADNVAAPVPGFVAGGAQPGQQDNCSYPSSQPARSYLDDWCSYSTNEITINWNAPMVYMLAAMESAN</sequence>
<evidence type="ECO:0000313" key="12">
    <source>
        <dbReference type="EMBL" id="MFC4701119.1"/>
    </source>
</evidence>
<dbReference type="InterPro" id="IPR012341">
    <property type="entry name" value="6hp_glycosidase-like_sf"/>
</dbReference>
<feature type="active site" evidence="7">
    <location>
        <position position="579"/>
    </location>
</feature>
<dbReference type="EMBL" id="JBHSGU010000005">
    <property type="protein sequence ID" value="MFC4701119.1"/>
    <property type="molecule type" value="Genomic_DNA"/>
</dbReference>
<dbReference type="GO" id="GO:0016787">
    <property type="term" value="F:hydrolase activity"/>
    <property type="evidence" value="ECO:0007669"/>
    <property type="project" value="UniProtKB-KW"/>
</dbReference>
<feature type="active site" evidence="6">
    <location>
        <position position="528"/>
    </location>
</feature>
<evidence type="ECO:0000259" key="11">
    <source>
        <dbReference type="Pfam" id="PF02927"/>
    </source>
</evidence>
<dbReference type="PROSITE" id="PS00698">
    <property type="entry name" value="GH9_3"/>
    <property type="match status" value="1"/>
</dbReference>
<feature type="domain" description="Glycoside hydrolase family 9" evidence="10">
    <location>
        <begin position="148"/>
        <end position="592"/>
    </location>
</feature>
<dbReference type="InterPro" id="IPR008928">
    <property type="entry name" value="6-hairpin_glycosidase_sf"/>
</dbReference>
<evidence type="ECO:0000256" key="7">
    <source>
        <dbReference type="PROSITE-ProRule" id="PRU10060"/>
    </source>
</evidence>
<evidence type="ECO:0000256" key="3">
    <source>
        <dbReference type="ARBA" id="ARBA00023277"/>
    </source>
</evidence>
<feature type="compositionally biased region" description="Pro residues" evidence="9">
    <location>
        <begin position="38"/>
        <end position="49"/>
    </location>
</feature>
<dbReference type="PANTHER" id="PTHR22298">
    <property type="entry name" value="ENDO-1,4-BETA-GLUCANASE"/>
    <property type="match status" value="1"/>
</dbReference>
<keyword evidence="4 6" id="KW-0326">Glycosidase</keyword>
<dbReference type="Pfam" id="PF02927">
    <property type="entry name" value="CelD_N"/>
    <property type="match status" value="1"/>
</dbReference>
<keyword evidence="8" id="KW-0136">Cellulose degradation</keyword>
<feature type="domain" description="Cellulase Ig-like" evidence="11">
    <location>
        <begin position="57"/>
        <end position="135"/>
    </location>
</feature>
<feature type="active site" evidence="7">
    <location>
        <position position="570"/>
    </location>
</feature>